<keyword evidence="1" id="KW-1133">Transmembrane helix</keyword>
<reference evidence="2" key="1">
    <citation type="submission" date="2021-06" db="EMBL/GenBank/DDBJ databases">
        <authorList>
            <person name="Huq M.A."/>
        </authorList>
    </citation>
    <scope>NUCLEOTIDE SEQUENCE</scope>
    <source>
        <strain evidence="2">MAH-26</strain>
    </source>
</reference>
<evidence type="ECO:0000256" key="1">
    <source>
        <dbReference type="SAM" id="Phobius"/>
    </source>
</evidence>
<name>A0A9E2SDR1_9BACT</name>
<accession>A0A9E2SDR1</accession>
<gene>
    <name evidence="2" type="ORF">KTO63_12775</name>
</gene>
<evidence type="ECO:0000313" key="2">
    <source>
        <dbReference type="EMBL" id="MBV4358030.1"/>
    </source>
</evidence>
<dbReference type="EMBL" id="JAHSPG010000009">
    <property type="protein sequence ID" value="MBV4358030.1"/>
    <property type="molecule type" value="Genomic_DNA"/>
</dbReference>
<sequence>MSSTKFLAGVIVGAAAGVALAMFMNSDKGQELISDIKSAAGKAGDNLKNKFNDLKDQVADTVQKGKQYAQDISDDAQNYTA</sequence>
<dbReference type="Proteomes" id="UP000812270">
    <property type="component" value="Unassembled WGS sequence"/>
</dbReference>
<comment type="caution">
    <text evidence="2">The sequence shown here is derived from an EMBL/GenBank/DDBJ whole genome shotgun (WGS) entry which is preliminary data.</text>
</comment>
<keyword evidence="1" id="KW-0812">Transmembrane</keyword>
<dbReference type="RefSeq" id="WP_217791696.1">
    <property type="nucleotide sequence ID" value="NZ_JAHSPG010000009.1"/>
</dbReference>
<dbReference type="AlphaFoldDB" id="A0A9E2SDR1"/>
<protein>
    <submittedName>
        <fullName evidence="2">YtxH domain-containing protein</fullName>
    </submittedName>
</protein>
<dbReference type="InterPro" id="IPR024623">
    <property type="entry name" value="YtxH"/>
</dbReference>
<feature type="transmembrane region" description="Helical" evidence="1">
    <location>
        <begin position="6"/>
        <end position="24"/>
    </location>
</feature>
<proteinExistence type="predicted"/>
<keyword evidence="3" id="KW-1185">Reference proteome</keyword>
<keyword evidence="1" id="KW-0472">Membrane</keyword>
<organism evidence="2 3">
    <name type="scientific">Pinibacter aurantiacus</name>
    <dbReference type="NCBI Taxonomy" id="2851599"/>
    <lineage>
        <taxon>Bacteria</taxon>
        <taxon>Pseudomonadati</taxon>
        <taxon>Bacteroidota</taxon>
        <taxon>Chitinophagia</taxon>
        <taxon>Chitinophagales</taxon>
        <taxon>Chitinophagaceae</taxon>
        <taxon>Pinibacter</taxon>
    </lineage>
</organism>
<dbReference type="Pfam" id="PF12732">
    <property type="entry name" value="YtxH"/>
    <property type="match status" value="1"/>
</dbReference>
<evidence type="ECO:0000313" key="3">
    <source>
        <dbReference type="Proteomes" id="UP000812270"/>
    </source>
</evidence>